<dbReference type="Proteomes" id="UP000044841">
    <property type="component" value="Unassembled WGS sequence"/>
</dbReference>
<feature type="compositionally biased region" description="Polar residues" evidence="1">
    <location>
        <begin position="110"/>
        <end position="119"/>
    </location>
</feature>
<dbReference type="EMBL" id="CYGV01001192">
    <property type="protein sequence ID" value="CUA70736.1"/>
    <property type="molecule type" value="Genomic_DNA"/>
</dbReference>
<feature type="compositionally biased region" description="Basic and acidic residues" evidence="1">
    <location>
        <begin position="650"/>
        <end position="660"/>
    </location>
</feature>
<feature type="compositionally biased region" description="Low complexity" evidence="1">
    <location>
        <begin position="725"/>
        <end position="738"/>
    </location>
</feature>
<proteinExistence type="predicted"/>
<evidence type="ECO:0000259" key="2">
    <source>
        <dbReference type="Pfam" id="PF20149"/>
    </source>
</evidence>
<evidence type="ECO:0000256" key="1">
    <source>
        <dbReference type="SAM" id="MobiDB-lite"/>
    </source>
</evidence>
<feature type="compositionally biased region" description="Basic and acidic residues" evidence="1">
    <location>
        <begin position="181"/>
        <end position="197"/>
    </location>
</feature>
<feature type="region of interest" description="Disordered" evidence="1">
    <location>
        <begin position="1"/>
        <end position="203"/>
    </location>
</feature>
<protein>
    <recommendedName>
        <fullName evidence="2">DUF6532 domain-containing protein</fullName>
    </recommendedName>
</protein>
<reference evidence="3 4" key="1">
    <citation type="submission" date="2015-07" db="EMBL/GenBank/DDBJ databases">
        <authorList>
            <person name="Noorani M."/>
        </authorList>
    </citation>
    <scope>NUCLEOTIDE SEQUENCE [LARGE SCALE GENOMIC DNA]</scope>
    <source>
        <strain evidence="3">BBA 69670</strain>
    </source>
</reference>
<feature type="compositionally biased region" description="Acidic residues" evidence="1">
    <location>
        <begin position="631"/>
        <end position="649"/>
    </location>
</feature>
<name>A0A0K6FWU7_9AGAM</name>
<feature type="region of interest" description="Disordered" evidence="1">
    <location>
        <begin position="612"/>
        <end position="738"/>
    </location>
</feature>
<accession>A0A0K6FWU7</accession>
<evidence type="ECO:0000313" key="3">
    <source>
        <dbReference type="EMBL" id="CUA70736.1"/>
    </source>
</evidence>
<organism evidence="3 4">
    <name type="scientific">Rhizoctonia solani</name>
    <dbReference type="NCBI Taxonomy" id="456999"/>
    <lineage>
        <taxon>Eukaryota</taxon>
        <taxon>Fungi</taxon>
        <taxon>Dikarya</taxon>
        <taxon>Basidiomycota</taxon>
        <taxon>Agaricomycotina</taxon>
        <taxon>Agaricomycetes</taxon>
        <taxon>Cantharellales</taxon>
        <taxon>Ceratobasidiaceae</taxon>
        <taxon>Rhizoctonia</taxon>
    </lineage>
</organism>
<feature type="region of interest" description="Disordered" evidence="1">
    <location>
        <begin position="228"/>
        <end position="248"/>
    </location>
</feature>
<feature type="compositionally biased region" description="Basic and acidic residues" evidence="1">
    <location>
        <begin position="676"/>
        <end position="692"/>
    </location>
</feature>
<dbReference type="AlphaFoldDB" id="A0A0K6FWU7"/>
<dbReference type="InterPro" id="IPR045341">
    <property type="entry name" value="DUF6532"/>
</dbReference>
<keyword evidence="4" id="KW-1185">Reference proteome</keyword>
<feature type="compositionally biased region" description="Polar residues" evidence="1">
    <location>
        <begin position="708"/>
        <end position="718"/>
    </location>
</feature>
<gene>
    <name evidence="3" type="ORF">RSOLAG22IIIB_09064</name>
</gene>
<feature type="compositionally biased region" description="Polar residues" evidence="1">
    <location>
        <begin position="612"/>
        <end position="624"/>
    </location>
</feature>
<evidence type="ECO:0000313" key="4">
    <source>
        <dbReference type="Proteomes" id="UP000044841"/>
    </source>
</evidence>
<feature type="compositionally biased region" description="Low complexity" evidence="1">
    <location>
        <begin position="32"/>
        <end position="41"/>
    </location>
</feature>
<dbReference type="Pfam" id="PF20149">
    <property type="entry name" value="DUF6532"/>
    <property type="match status" value="1"/>
</dbReference>
<feature type="domain" description="DUF6532" evidence="2">
    <location>
        <begin position="354"/>
        <end position="547"/>
    </location>
</feature>
<sequence length="738" mass="79868">MARKRKVAVLTPPLIPVDVDAPQALRHKRSNDNGPDSSSSDLVTEERPTKVLKSSTSTSLEGAMPTLKLTEPGITTKKKNNKKSAPAVDADQEMDDPTTGTPLEAPNAQLIATGQTTIDDSLVPTKSKGKRKKKDQTSASTVHSDTPEATIDTADDLVSTAVPPPIKRKGKKVNQEGGDVVTKEADKQNRKAAEAKRTLKKTQMATIHETQEATAAFLANTQAQTTHATISPSSGLHSRGPSLVPPSRVASLSRASSTVPSVQSESIPAGANSAQAEGLSTLAEYYLGIPQEFAPHLPKYDPLPEPLRDIERLYPVPEQDVTQLNNVQLREYRKALKVEIKDLTKTDSLIVSSALSRLEALMNTMNCFPTNEDLFHYMLVANAWACRKHNLGNLRLIEGSPYEELLFARSSQMRSAIVKAVGSKVPHRYKFSVNKNDKAAQSNAKKATSQLADANFVCPPNDLGALYENKLFEDVFETAFFTKANSAGITHRDLWKTITIPALAMVATAVEKVLMDYVNKGQNTGAKPLSFSKDLFSGKYLAHISTLCLIFKLEDPSDNRSGSRLAQYLTNMGSNLLAKYPKKSTTLTTLVEPRIPMASILKRYGRSIPVTASTSSLGSRTLTIPNPPAESESESESNAESESDPESEPESSKSEAESKAKLVPQLNPQPPLKAQPESKSKSESEFKSKSEFEFEFESGAEDHPEGKSTANPTAQVLTSFKPKSDTSSGSESASGTDG</sequence>